<dbReference type="GeneID" id="81390726"/>
<evidence type="ECO:0000313" key="1">
    <source>
        <dbReference type="EMBL" id="KAJ5115216.1"/>
    </source>
</evidence>
<comment type="caution">
    <text evidence="1">The sequence shown here is derived from an EMBL/GenBank/DDBJ whole genome shotgun (WGS) entry which is preliminary data.</text>
</comment>
<organism evidence="1 2">
    <name type="scientific">Penicillium alfredii</name>
    <dbReference type="NCBI Taxonomy" id="1506179"/>
    <lineage>
        <taxon>Eukaryota</taxon>
        <taxon>Fungi</taxon>
        <taxon>Dikarya</taxon>
        <taxon>Ascomycota</taxon>
        <taxon>Pezizomycotina</taxon>
        <taxon>Eurotiomycetes</taxon>
        <taxon>Eurotiomycetidae</taxon>
        <taxon>Eurotiales</taxon>
        <taxon>Aspergillaceae</taxon>
        <taxon>Penicillium</taxon>
    </lineage>
</organism>
<dbReference type="Proteomes" id="UP001141434">
    <property type="component" value="Unassembled WGS sequence"/>
</dbReference>
<dbReference type="AlphaFoldDB" id="A0A9W9KRI9"/>
<name>A0A9W9KRI9_9EURO</name>
<reference evidence="1" key="1">
    <citation type="submission" date="2022-11" db="EMBL/GenBank/DDBJ databases">
        <authorList>
            <person name="Petersen C."/>
        </authorList>
    </citation>
    <scope>NUCLEOTIDE SEQUENCE</scope>
    <source>
        <strain evidence="1">IBT 34128</strain>
    </source>
</reference>
<dbReference type="RefSeq" id="XP_056516408.1">
    <property type="nucleotide sequence ID" value="XM_056651558.1"/>
</dbReference>
<accession>A0A9W9KRI9</accession>
<keyword evidence="2" id="KW-1185">Reference proteome</keyword>
<sequence length="226" mass="25939">MSLNQSIDDWGVDLIDNDVWFPNKPYDNEWYSDRPRSLVQVLHKGEFVDKPDSHTADEFADKMKSHFRAGALSYIWGKENVFIIKLKSEVKGTKPCDIDWDTWDTEAICMDGVAYVFHKVKSGHDALKEDARKLDKPYGYDKVESDYGLDYKKLIRAAEESQKGGYFKKWTSEEALGSFDDPDDTKTFNIPVCDLDDNWTAQSSKGFDYKFISVSFVSFSLFAVAI</sequence>
<proteinExistence type="predicted"/>
<dbReference type="EMBL" id="JAPMSZ010000001">
    <property type="protein sequence ID" value="KAJ5115216.1"/>
    <property type="molecule type" value="Genomic_DNA"/>
</dbReference>
<evidence type="ECO:0000313" key="2">
    <source>
        <dbReference type="Proteomes" id="UP001141434"/>
    </source>
</evidence>
<dbReference type="OrthoDB" id="4343009at2759"/>
<protein>
    <submittedName>
        <fullName evidence="1">Uncharacterized protein</fullName>
    </submittedName>
</protein>
<gene>
    <name evidence="1" type="ORF">NUU61_000975</name>
</gene>
<reference evidence="1" key="2">
    <citation type="journal article" date="2023" name="IMA Fungus">
        <title>Comparative genomic study of the Penicillium genus elucidates a diverse pangenome and 15 lateral gene transfer events.</title>
        <authorList>
            <person name="Petersen C."/>
            <person name="Sorensen T."/>
            <person name="Nielsen M.R."/>
            <person name="Sondergaard T.E."/>
            <person name="Sorensen J.L."/>
            <person name="Fitzpatrick D.A."/>
            <person name="Frisvad J.C."/>
            <person name="Nielsen K.L."/>
        </authorList>
    </citation>
    <scope>NUCLEOTIDE SEQUENCE</scope>
    <source>
        <strain evidence="1">IBT 34128</strain>
    </source>
</reference>